<organism evidence="5 6">
    <name type="scientific">Brettanomyces naardenensis</name>
    <name type="common">Yeast</name>
    <dbReference type="NCBI Taxonomy" id="13370"/>
    <lineage>
        <taxon>Eukaryota</taxon>
        <taxon>Fungi</taxon>
        <taxon>Dikarya</taxon>
        <taxon>Ascomycota</taxon>
        <taxon>Saccharomycotina</taxon>
        <taxon>Pichiomycetes</taxon>
        <taxon>Pichiales</taxon>
        <taxon>Pichiaceae</taxon>
        <taxon>Brettanomyces</taxon>
    </lineage>
</organism>
<dbReference type="Gene3D" id="3.30.530.20">
    <property type="match status" value="1"/>
</dbReference>
<comment type="function">
    <text evidence="3">Required for the function of coenzyme Q in the respiratory chain. May serve as a chaperone or may be involved in the transport of Q6 from its site of synthesis to the catalytic sites of the respiratory complexes.</text>
</comment>
<dbReference type="EMBL" id="CAACVR010000011">
    <property type="protein sequence ID" value="VEU21201.1"/>
    <property type="molecule type" value="Genomic_DNA"/>
</dbReference>
<evidence type="ECO:0000256" key="3">
    <source>
        <dbReference type="ARBA" id="ARBA00024947"/>
    </source>
</evidence>
<dbReference type="InParanoid" id="A0A448YJY2"/>
<evidence type="ECO:0000256" key="2">
    <source>
        <dbReference type="ARBA" id="ARBA00011814"/>
    </source>
</evidence>
<comment type="subunit">
    <text evidence="2">Interacts with coenzyme Q.</text>
</comment>
<feature type="domain" description="Coenzyme Q-binding protein COQ10 START" evidence="4">
    <location>
        <begin position="69"/>
        <end position="195"/>
    </location>
</feature>
<name>A0A448YJY2_BRENA</name>
<dbReference type="AlphaFoldDB" id="A0A448YJY2"/>
<accession>A0A448YJY2</accession>
<dbReference type="Proteomes" id="UP000290900">
    <property type="component" value="Unassembled WGS sequence"/>
</dbReference>
<keyword evidence="6" id="KW-1185">Reference proteome</keyword>
<gene>
    <name evidence="5" type="ORF">BRENAR_LOCUS1936</name>
</gene>
<dbReference type="GO" id="GO:0045333">
    <property type="term" value="P:cellular respiration"/>
    <property type="evidence" value="ECO:0007669"/>
    <property type="project" value="InterPro"/>
</dbReference>
<sequence>MLLGIGRQSRNAINTGLLPRVLPRVLLQLPPHLQLCRPYQRRHLNLSQIIKNNREDDGCQSYVVRKRFPFPQELVYGVVSSVDQYESFIPFCERSFVTERDGEGEPSVAGLQVGFREFDEEFTCELKCKRPTVVRAKSMSHSLFRFLETEWTIEPLGENVCNVEMKLKYDFRSSLYNRVSSLFAGKVATVMTKSFEKRSYEVSRRKKEVGEQEGKIDT</sequence>
<evidence type="ECO:0000256" key="1">
    <source>
        <dbReference type="ARBA" id="ARBA00006885"/>
    </source>
</evidence>
<dbReference type="OrthoDB" id="292693at2759"/>
<reference evidence="5 6" key="1">
    <citation type="submission" date="2018-12" db="EMBL/GenBank/DDBJ databases">
        <authorList>
            <person name="Tiukova I."/>
            <person name="Dainat J."/>
        </authorList>
    </citation>
    <scope>NUCLEOTIDE SEQUENCE [LARGE SCALE GENOMIC DNA]</scope>
</reference>
<dbReference type="InterPro" id="IPR023393">
    <property type="entry name" value="START-like_dom_sf"/>
</dbReference>
<dbReference type="PANTHER" id="PTHR12901">
    <property type="entry name" value="SPERM PROTEIN HOMOLOG"/>
    <property type="match status" value="1"/>
</dbReference>
<evidence type="ECO:0000313" key="5">
    <source>
        <dbReference type="EMBL" id="VEU21201.1"/>
    </source>
</evidence>
<dbReference type="GO" id="GO:0005739">
    <property type="term" value="C:mitochondrion"/>
    <property type="evidence" value="ECO:0007669"/>
    <property type="project" value="TreeGrafter"/>
</dbReference>
<dbReference type="GO" id="GO:0048039">
    <property type="term" value="F:ubiquinone binding"/>
    <property type="evidence" value="ECO:0007669"/>
    <property type="project" value="InterPro"/>
</dbReference>
<evidence type="ECO:0000313" key="6">
    <source>
        <dbReference type="Proteomes" id="UP000290900"/>
    </source>
</evidence>
<proteinExistence type="inferred from homology"/>
<comment type="similarity">
    <text evidence="1">Belongs to the COQ10 family.</text>
</comment>
<dbReference type="PANTHER" id="PTHR12901:SF10">
    <property type="entry name" value="COENZYME Q-BINDING PROTEIN COQ10, MITOCHONDRIAL"/>
    <property type="match status" value="1"/>
</dbReference>
<dbReference type="CDD" id="cd07813">
    <property type="entry name" value="COQ10p_like"/>
    <property type="match status" value="1"/>
</dbReference>
<dbReference type="FunCoup" id="A0A448YJY2">
    <property type="interactions" value="137"/>
</dbReference>
<dbReference type="InterPro" id="IPR044996">
    <property type="entry name" value="COQ10-like"/>
</dbReference>
<dbReference type="STRING" id="13370.A0A448YJY2"/>
<protein>
    <submittedName>
        <fullName evidence="5">DEKNAAC102154</fullName>
    </submittedName>
</protein>
<dbReference type="SUPFAM" id="SSF55961">
    <property type="entry name" value="Bet v1-like"/>
    <property type="match status" value="1"/>
</dbReference>
<evidence type="ECO:0000259" key="4">
    <source>
        <dbReference type="Pfam" id="PF03364"/>
    </source>
</evidence>
<dbReference type="Pfam" id="PF03364">
    <property type="entry name" value="Polyketide_cyc"/>
    <property type="match status" value="1"/>
</dbReference>
<dbReference type="InterPro" id="IPR005031">
    <property type="entry name" value="COQ10_START"/>
</dbReference>